<organism evidence="9 10">
    <name type="scientific">Vitreoscilla filiformis</name>
    <dbReference type="NCBI Taxonomy" id="63"/>
    <lineage>
        <taxon>Bacteria</taxon>
        <taxon>Pseudomonadati</taxon>
        <taxon>Pseudomonadota</taxon>
        <taxon>Betaproteobacteria</taxon>
        <taxon>Neisseriales</taxon>
        <taxon>Neisseriaceae</taxon>
        <taxon>Vitreoscilla</taxon>
    </lineage>
</organism>
<evidence type="ECO:0000259" key="7">
    <source>
        <dbReference type="Pfam" id="PF02687"/>
    </source>
</evidence>
<dbReference type="PANTHER" id="PTHR43738:SF2">
    <property type="entry name" value="ABC TRANSPORTER PERMEASE"/>
    <property type="match status" value="1"/>
</dbReference>
<dbReference type="AlphaFoldDB" id="A0A221KA24"/>
<keyword evidence="2" id="KW-1003">Cell membrane</keyword>
<gene>
    <name evidence="9" type="ORF">VITFI_CDS0050</name>
</gene>
<dbReference type="InterPro" id="IPR003838">
    <property type="entry name" value="ABC3_permease_C"/>
</dbReference>
<evidence type="ECO:0000256" key="4">
    <source>
        <dbReference type="ARBA" id="ARBA00022989"/>
    </source>
</evidence>
<reference evidence="9 10" key="1">
    <citation type="submission" date="2017-07" db="EMBL/GenBank/DDBJ databases">
        <title>Complete Genome Sequence of the cosmetic ferment Vitreoscilla filiformis (ATCC15551).</title>
        <authorList>
            <person name="Contreras S."/>
            <person name="Sagory-Zalkind P."/>
            <person name="Blanquart H."/>
            <person name="Iltis A."/>
            <person name="Morand S.C."/>
        </authorList>
    </citation>
    <scope>NUCLEOTIDE SEQUENCE [LARGE SCALE GENOMIC DNA]</scope>
    <source>
        <strain evidence="9 10">ATCC 15551</strain>
    </source>
</reference>
<protein>
    <submittedName>
        <fullName evidence="9">Peptide ABC transporter permease</fullName>
    </submittedName>
</protein>
<dbReference type="KEGG" id="vff:VITFI_CDS0050"/>
<dbReference type="Proteomes" id="UP000199729">
    <property type="component" value="Chromosome"/>
</dbReference>
<dbReference type="OrthoDB" id="9784014at2"/>
<dbReference type="InterPro" id="IPR051125">
    <property type="entry name" value="ABC-4/HrtB_transporter"/>
</dbReference>
<dbReference type="EMBL" id="CP022423">
    <property type="protein sequence ID" value="ASM75829.1"/>
    <property type="molecule type" value="Genomic_DNA"/>
</dbReference>
<feature type="transmembrane region" description="Helical" evidence="6">
    <location>
        <begin position="337"/>
        <end position="368"/>
    </location>
</feature>
<evidence type="ECO:0000256" key="6">
    <source>
        <dbReference type="SAM" id="Phobius"/>
    </source>
</evidence>
<keyword evidence="5 6" id="KW-0472">Membrane</keyword>
<evidence type="ECO:0000313" key="9">
    <source>
        <dbReference type="EMBL" id="ASM75829.1"/>
    </source>
</evidence>
<sequence length="424" mass="45623">MSTWRHLGRLALRSAWHRRFGLAWVVMSVALSAFLLLMVERVREDVRENFLQSVSGTDLVVGPRTSPVQLLLYAVMRLGHPSHNIAWRSVQALQADPDVAWVIPIALGDSYRGFPVVGTSADYFRHFRYGDQQTLRFQQGQPMADVFDVVLGAEVAERAGHRLGDRLVLAHGDGQLPGTQHADKPFRVVGVLARTGTAVDRSVHILLSGMQALHVDWWAGVPMPGLSVSPEQARQMNLTPSTVTAALVGLHTRTAVFAVQRRVMAAENEPLMAVLPGVVLDELWDMVGSVSQALRVLSTLVAGVSLVGLVAVILTGLEQRRRELAVLRAVGAAPRHLLGLLVLEGTGVSALGVLLGTAVAAGVLALVAPSSQIWWGVTLQPLSLERLPWAWLGGMIAAGMGASMLPAWRAYRLSLADGLSPQGG</sequence>
<dbReference type="GO" id="GO:0005886">
    <property type="term" value="C:plasma membrane"/>
    <property type="evidence" value="ECO:0007669"/>
    <property type="project" value="UniProtKB-SubCell"/>
</dbReference>
<dbReference type="PANTHER" id="PTHR43738">
    <property type="entry name" value="ABC TRANSPORTER, MEMBRANE PROTEIN"/>
    <property type="match status" value="1"/>
</dbReference>
<accession>A0A221KA24</accession>
<evidence type="ECO:0000256" key="1">
    <source>
        <dbReference type="ARBA" id="ARBA00004651"/>
    </source>
</evidence>
<name>A0A221KA24_VITFI</name>
<evidence type="ECO:0000256" key="5">
    <source>
        <dbReference type="ARBA" id="ARBA00023136"/>
    </source>
</evidence>
<proteinExistence type="predicted"/>
<evidence type="ECO:0000259" key="8">
    <source>
        <dbReference type="Pfam" id="PF12704"/>
    </source>
</evidence>
<feature type="domain" description="MacB-like periplasmic core" evidence="8">
    <location>
        <begin position="25"/>
        <end position="213"/>
    </location>
</feature>
<feature type="transmembrane region" description="Helical" evidence="6">
    <location>
        <begin position="296"/>
        <end position="317"/>
    </location>
</feature>
<feature type="transmembrane region" description="Helical" evidence="6">
    <location>
        <begin position="20"/>
        <end position="39"/>
    </location>
</feature>
<dbReference type="Pfam" id="PF02687">
    <property type="entry name" value="FtsX"/>
    <property type="match status" value="1"/>
</dbReference>
<feature type="transmembrane region" description="Helical" evidence="6">
    <location>
        <begin position="388"/>
        <end position="408"/>
    </location>
</feature>
<keyword evidence="3 6" id="KW-0812">Transmembrane</keyword>
<dbReference type="InterPro" id="IPR025857">
    <property type="entry name" value="MacB_PCD"/>
</dbReference>
<feature type="domain" description="ABC3 transporter permease C-terminal" evidence="7">
    <location>
        <begin position="296"/>
        <end position="414"/>
    </location>
</feature>
<comment type="subcellular location">
    <subcellularLocation>
        <location evidence="1">Cell membrane</location>
        <topology evidence="1">Multi-pass membrane protein</topology>
    </subcellularLocation>
</comment>
<keyword evidence="10" id="KW-1185">Reference proteome</keyword>
<evidence type="ECO:0000313" key="10">
    <source>
        <dbReference type="Proteomes" id="UP000199729"/>
    </source>
</evidence>
<keyword evidence="4 6" id="KW-1133">Transmembrane helix</keyword>
<dbReference type="Pfam" id="PF12704">
    <property type="entry name" value="MacB_PCD"/>
    <property type="match status" value="1"/>
</dbReference>
<evidence type="ECO:0000256" key="2">
    <source>
        <dbReference type="ARBA" id="ARBA00022475"/>
    </source>
</evidence>
<dbReference type="RefSeq" id="WP_089415290.1">
    <property type="nucleotide sequence ID" value="NZ_CP022423.1"/>
</dbReference>
<evidence type="ECO:0000256" key="3">
    <source>
        <dbReference type="ARBA" id="ARBA00022692"/>
    </source>
</evidence>